<keyword evidence="1" id="KW-0028">Amino-acid biosynthesis</keyword>
<comment type="pathway">
    <text evidence="4">Amino-acid biosynthesis.</text>
</comment>
<dbReference type="EMBL" id="KI913999">
    <property type="protein sequence ID" value="ETV92505.1"/>
    <property type="molecule type" value="Genomic_DNA"/>
</dbReference>
<dbReference type="VEuPathDB" id="FungiDB:H310_13190"/>
<evidence type="ECO:0000256" key="1">
    <source>
        <dbReference type="ARBA" id="ARBA00022605"/>
    </source>
</evidence>
<evidence type="ECO:0000256" key="3">
    <source>
        <dbReference type="ARBA" id="ARBA00023164"/>
    </source>
</evidence>
<dbReference type="PANTHER" id="PTHR43100:SF1">
    <property type="entry name" value="GLUTAMATE SYNTHASE [NADPH] SMALL CHAIN"/>
    <property type="match status" value="1"/>
</dbReference>
<dbReference type="Gene3D" id="3.50.50.60">
    <property type="entry name" value="FAD/NAD(P)-binding domain"/>
    <property type="match status" value="2"/>
</dbReference>
<dbReference type="SUPFAM" id="SSF46548">
    <property type="entry name" value="alpha-helical ferredoxin"/>
    <property type="match status" value="1"/>
</dbReference>
<dbReference type="GO" id="GO:0006537">
    <property type="term" value="P:glutamate biosynthetic process"/>
    <property type="evidence" value="ECO:0007669"/>
    <property type="project" value="UniProtKB-KW"/>
</dbReference>
<evidence type="ECO:0000259" key="5">
    <source>
        <dbReference type="Pfam" id="PF07992"/>
    </source>
</evidence>
<keyword evidence="3" id="KW-0314">Glutamate biosynthesis</keyword>
<dbReference type="Pfam" id="PF14691">
    <property type="entry name" value="Fer4_20"/>
    <property type="match status" value="1"/>
</dbReference>
<keyword evidence="2" id="KW-0560">Oxidoreductase</keyword>
<dbReference type="GeneID" id="20090240"/>
<name>A0A024TEC4_9STRA</name>
<dbReference type="InterPro" id="IPR009051">
    <property type="entry name" value="Helical_ferredxn"/>
</dbReference>
<dbReference type="PRINTS" id="PR00419">
    <property type="entry name" value="ADXRDTASE"/>
</dbReference>
<dbReference type="PANTHER" id="PTHR43100">
    <property type="entry name" value="GLUTAMATE SYNTHASE [NADPH] SMALL CHAIN"/>
    <property type="match status" value="1"/>
</dbReference>
<dbReference type="STRING" id="157072.A0A024TEC4"/>
<evidence type="ECO:0000256" key="4">
    <source>
        <dbReference type="ARBA" id="ARBA00029440"/>
    </source>
</evidence>
<feature type="domain" description="FAD/NAD(P)-binding" evidence="5">
    <location>
        <begin position="175"/>
        <end position="495"/>
    </location>
</feature>
<accession>A0A024TEC4</accession>
<dbReference type="OrthoDB" id="4327079at2759"/>
<feature type="domain" description="Dihydroprymidine dehydrogenase" evidence="6">
    <location>
        <begin position="49"/>
        <end position="161"/>
    </location>
</feature>
<dbReference type="Gene3D" id="1.10.1060.10">
    <property type="entry name" value="Alpha-helical ferredoxin"/>
    <property type="match status" value="1"/>
</dbReference>
<dbReference type="GO" id="GO:0051536">
    <property type="term" value="F:iron-sulfur cluster binding"/>
    <property type="evidence" value="ECO:0007669"/>
    <property type="project" value="InterPro"/>
</dbReference>
<organism evidence="7">
    <name type="scientific">Aphanomyces invadans</name>
    <dbReference type="NCBI Taxonomy" id="157072"/>
    <lineage>
        <taxon>Eukaryota</taxon>
        <taxon>Sar</taxon>
        <taxon>Stramenopiles</taxon>
        <taxon>Oomycota</taxon>
        <taxon>Saprolegniomycetes</taxon>
        <taxon>Saprolegniales</taxon>
        <taxon>Verrucalvaceae</taxon>
        <taxon>Aphanomyces</taxon>
    </lineage>
</organism>
<gene>
    <name evidence="7" type="ORF">H310_13190</name>
</gene>
<dbReference type="NCBIfam" id="TIGR01317">
    <property type="entry name" value="GOGAT_sm_gam"/>
    <property type="match status" value="1"/>
</dbReference>
<dbReference type="SUPFAM" id="SSF51905">
    <property type="entry name" value="FAD/NAD(P)-binding domain"/>
    <property type="match status" value="1"/>
</dbReference>
<dbReference type="InterPro" id="IPR051394">
    <property type="entry name" value="Glutamate_Synthase"/>
</dbReference>
<dbReference type="InterPro" id="IPR006005">
    <property type="entry name" value="Glut_synth_ssu1"/>
</dbReference>
<evidence type="ECO:0008006" key="8">
    <source>
        <dbReference type="Google" id="ProtNLM"/>
    </source>
</evidence>
<proteinExistence type="predicted"/>
<dbReference type="GO" id="GO:0016639">
    <property type="term" value="F:oxidoreductase activity, acting on the CH-NH2 group of donors, NAD or NADP as acceptor"/>
    <property type="evidence" value="ECO:0007669"/>
    <property type="project" value="InterPro"/>
</dbReference>
<dbReference type="eggNOG" id="KOG0399">
    <property type="taxonomic scope" value="Eukaryota"/>
</dbReference>
<dbReference type="Pfam" id="PF07992">
    <property type="entry name" value="Pyr_redox_2"/>
    <property type="match status" value="1"/>
</dbReference>
<sequence length="518" mass="57374">MVLRLQRISARTLSTSTSHAPKIMSGRVERSFIEIPRAPDAYRPATERIQDWHEINTTYRAPAERKAQAGRCMDCGTPFCQSRHLSGCPVANLIPEWNALVYRDEWREAHLRLSATNNFPEFTGRVCPAPCEGACVAGLVEEPVTIKNIEYAIVDRAWEEGWITPRLPPMRTGLNVAVVGSGPAGLAAADELNQMGHSVAVFEREDRIGGLLMYGIPNMKLDKSTVNRRIQLLHDEGITFRTNADVGSNVRESLADMDAIVLCTGASIPRHADVPGKDLAGVHFAMEFLTSNQKRLLASKEGSLKSRWNKDWINAEGKDVVVIGGGDTGTDCIATALRHRCRSIVNLEHNTAPPLTRSPANPWPQYPKIHGVDYGHAEVLAVFGEDPRQYERSTVRFEGDELGHLTHVVTAWSRTLEDGSKEAIPGTEKKYPCDLAILAMGFLHPDQALPQTLQLQIDSRKNIWTENYVTSMPGVFAAGDCRRGQSLVVWAIHEGRDVAQKVQQYFVSEGLADESVRK</sequence>
<dbReference type="RefSeq" id="XP_008878812.1">
    <property type="nucleotide sequence ID" value="XM_008880590.1"/>
</dbReference>
<protein>
    <recommendedName>
        <fullName evidence="8">4Fe-4S ferredoxin-type domain-containing protein</fullName>
    </recommendedName>
</protein>
<dbReference type="InterPro" id="IPR028261">
    <property type="entry name" value="DPD_II"/>
</dbReference>
<dbReference type="InterPro" id="IPR023753">
    <property type="entry name" value="FAD/NAD-binding_dom"/>
</dbReference>
<evidence type="ECO:0000259" key="6">
    <source>
        <dbReference type="Pfam" id="PF14691"/>
    </source>
</evidence>
<dbReference type="InterPro" id="IPR036188">
    <property type="entry name" value="FAD/NAD-bd_sf"/>
</dbReference>
<evidence type="ECO:0000256" key="2">
    <source>
        <dbReference type="ARBA" id="ARBA00023002"/>
    </source>
</evidence>
<dbReference type="AlphaFoldDB" id="A0A024TEC4"/>
<reference evidence="7" key="1">
    <citation type="submission" date="2013-12" db="EMBL/GenBank/DDBJ databases">
        <title>The Genome Sequence of Aphanomyces invadans NJM9701.</title>
        <authorList>
            <consortium name="The Broad Institute Genomics Platform"/>
            <person name="Russ C."/>
            <person name="Tyler B."/>
            <person name="van West P."/>
            <person name="Dieguez-Uribeondo J."/>
            <person name="Young S.K."/>
            <person name="Zeng Q."/>
            <person name="Gargeya S."/>
            <person name="Fitzgerald M."/>
            <person name="Abouelleil A."/>
            <person name="Alvarado L."/>
            <person name="Chapman S.B."/>
            <person name="Gainer-Dewar J."/>
            <person name="Goldberg J."/>
            <person name="Griggs A."/>
            <person name="Gujja S."/>
            <person name="Hansen M."/>
            <person name="Howarth C."/>
            <person name="Imamovic A."/>
            <person name="Ireland A."/>
            <person name="Larimer J."/>
            <person name="McCowan C."/>
            <person name="Murphy C."/>
            <person name="Pearson M."/>
            <person name="Poon T.W."/>
            <person name="Priest M."/>
            <person name="Roberts A."/>
            <person name="Saif S."/>
            <person name="Shea T."/>
            <person name="Sykes S."/>
            <person name="Wortman J."/>
            <person name="Nusbaum C."/>
            <person name="Birren B."/>
        </authorList>
    </citation>
    <scope>NUCLEOTIDE SEQUENCE [LARGE SCALE GENOMIC DNA]</scope>
    <source>
        <strain evidence="7">NJM9701</strain>
    </source>
</reference>
<evidence type="ECO:0000313" key="7">
    <source>
        <dbReference type="EMBL" id="ETV92505.1"/>
    </source>
</evidence>